<dbReference type="SUPFAM" id="SSF103378">
    <property type="entry name" value="2-methylcitrate dehydratase PrpD"/>
    <property type="match status" value="1"/>
</dbReference>
<dbReference type="PANTHER" id="PTHR16943:SF8">
    <property type="entry name" value="2-METHYLCITRATE DEHYDRATASE"/>
    <property type="match status" value="1"/>
</dbReference>
<accession>A0A922P3Q9</accession>
<dbReference type="RefSeq" id="WP_037168472.1">
    <property type="nucleotide sequence ID" value="NZ_JOKI01000024.1"/>
</dbReference>
<dbReference type="PANTHER" id="PTHR16943">
    <property type="entry name" value="2-METHYLCITRATE DEHYDRATASE-RELATED"/>
    <property type="match status" value="1"/>
</dbReference>
<sequence>MNDMTAINRESSIASLAKWTLAAEPAYVSDLALRQAELLTLDSVACAYSARNASAPRRVAAMIDELGSKPACTLIGHSGRGSVLDATFLNCALVRSQDFNDVQFIQKDGKLHIGGHCSDVLAAALAVGEAQGARGQDVLAAIIMGYELFRRLRDLMPMDSVWDGASAVGVVAAAMAGRIMGLDEARQANALALALARCATPSIVRYGELSGAKNMVGALLAREGVQLTLLAAKGMTGPQQVLDHRWGMQEVFDPALGFERLWAPIDELFILRSHVKTFACIGTAQASIVAALNAHRLLAGRVSDIEAIDVIMADLPIIRKQQAEKPRLTPSTHETADHSFTFLPAVVLMDGELTERQYVNERWAQPETRALTAKVRLSVSEELRARSPEAMPCQIRVHLAGGEVIQTECLYPPGHSFPDRGLAREPVVEKFKEVTETILTGERQARIIEEVLDLRNKGTVGPTISLLSI</sequence>
<dbReference type="Proteomes" id="UP000052167">
    <property type="component" value="Unassembled WGS sequence"/>
</dbReference>
<evidence type="ECO:0000256" key="1">
    <source>
        <dbReference type="ARBA" id="ARBA00006174"/>
    </source>
</evidence>
<feature type="domain" description="MmgE/PrpD N-terminal" evidence="2">
    <location>
        <begin position="15"/>
        <end position="253"/>
    </location>
</feature>
<dbReference type="Gene3D" id="3.30.1330.120">
    <property type="entry name" value="2-methylcitrate dehydratase PrpD"/>
    <property type="match status" value="1"/>
</dbReference>
<name>A0A922P3Q9_9HYPH</name>
<organism evidence="4 5">
    <name type="scientific">Pseudorhizobium pelagicum</name>
    <dbReference type="NCBI Taxonomy" id="1509405"/>
    <lineage>
        <taxon>Bacteria</taxon>
        <taxon>Pseudomonadati</taxon>
        <taxon>Pseudomonadota</taxon>
        <taxon>Alphaproteobacteria</taxon>
        <taxon>Hyphomicrobiales</taxon>
        <taxon>Rhizobiaceae</taxon>
        <taxon>Rhizobium/Agrobacterium group</taxon>
        <taxon>Pseudorhizobium</taxon>
    </lineage>
</organism>
<keyword evidence="5" id="KW-1185">Reference proteome</keyword>
<comment type="similarity">
    <text evidence="1">Belongs to the PrpD family.</text>
</comment>
<dbReference type="InterPro" id="IPR042183">
    <property type="entry name" value="MmgE/PrpD_sf_1"/>
</dbReference>
<dbReference type="InterPro" id="IPR042188">
    <property type="entry name" value="MmgE/PrpD_sf_2"/>
</dbReference>
<dbReference type="Pfam" id="PF03972">
    <property type="entry name" value="MmgE_PrpD_N"/>
    <property type="match status" value="1"/>
</dbReference>
<evidence type="ECO:0000313" key="5">
    <source>
        <dbReference type="Proteomes" id="UP000052167"/>
    </source>
</evidence>
<evidence type="ECO:0008006" key="6">
    <source>
        <dbReference type="Google" id="ProtNLM"/>
    </source>
</evidence>
<dbReference type="EMBL" id="JOKJ01000010">
    <property type="protein sequence ID" value="KEQ08244.1"/>
    <property type="molecule type" value="Genomic_DNA"/>
</dbReference>
<feature type="domain" description="MmgE/PrpD C-terminal" evidence="3">
    <location>
        <begin position="278"/>
        <end position="453"/>
    </location>
</feature>
<dbReference type="Gene3D" id="1.10.4100.10">
    <property type="entry name" value="2-methylcitrate dehydratase PrpD"/>
    <property type="match status" value="1"/>
</dbReference>
<gene>
    <name evidence="4" type="ORF">GV68_02780</name>
</gene>
<dbReference type="AlphaFoldDB" id="A0A922P3Q9"/>
<evidence type="ECO:0000259" key="2">
    <source>
        <dbReference type="Pfam" id="PF03972"/>
    </source>
</evidence>
<dbReference type="InterPro" id="IPR045337">
    <property type="entry name" value="MmgE_PrpD_C"/>
</dbReference>
<evidence type="ECO:0000313" key="4">
    <source>
        <dbReference type="EMBL" id="KEQ08244.1"/>
    </source>
</evidence>
<proteinExistence type="inferred from homology"/>
<dbReference type="InterPro" id="IPR045336">
    <property type="entry name" value="MmgE_PrpD_N"/>
</dbReference>
<protein>
    <recommendedName>
        <fullName evidence="6">2-methylcitrate dehydratase</fullName>
    </recommendedName>
</protein>
<dbReference type="Pfam" id="PF19305">
    <property type="entry name" value="MmgE_PrpD_C"/>
    <property type="match status" value="1"/>
</dbReference>
<comment type="caution">
    <text evidence="4">The sequence shown here is derived from an EMBL/GenBank/DDBJ whole genome shotgun (WGS) entry which is preliminary data.</text>
</comment>
<dbReference type="OrthoDB" id="5415580at2"/>
<dbReference type="GO" id="GO:0016829">
    <property type="term" value="F:lyase activity"/>
    <property type="evidence" value="ECO:0007669"/>
    <property type="project" value="InterPro"/>
</dbReference>
<evidence type="ECO:0000259" key="3">
    <source>
        <dbReference type="Pfam" id="PF19305"/>
    </source>
</evidence>
<reference evidence="4 5" key="1">
    <citation type="submission" date="2014-06" db="EMBL/GenBank/DDBJ databases">
        <title>Rhizobium pelagicum/R2-400B4.</title>
        <authorList>
            <person name="Kimes N.E."/>
            <person name="Lopez-Perez M."/>
        </authorList>
    </citation>
    <scope>NUCLEOTIDE SEQUENCE [LARGE SCALE GENOMIC DNA]</scope>
    <source>
        <strain evidence="4 5">R2-400B4</strain>
    </source>
</reference>
<dbReference type="InterPro" id="IPR005656">
    <property type="entry name" value="MmgE_PrpD"/>
</dbReference>
<dbReference type="InterPro" id="IPR036148">
    <property type="entry name" value="MmgE/PrpD_sf"/>
</dbReference>